<dbReference type="RefSeq" id="WP_218031207.1">
    <property type="nucleotide sequence ID" value="NZ_BKAF01000012.1"/>
</dbReference>
<dbReference type="Pfam" id="PF09981">
    <property type="entry name" value="DUF2218"/>
    <property type="match status" value="1"/>
</dbReference>
<dbReference type="EMBL" id="FOQG01000010">
    <property type="protein sequence ID" value="SFI58679.1"/>
    <property type="molecule type" value="Genomic_DNA"/>
</dbReference>
<gene>
    <name evidence="1" type="ORF">SAMN05216561_110107</name>
</gene>
<accession>A0A1I3JEP5</accession>
<reference evidence="1 2" key="1">
    <citation type="submission" date="2016-10" db="EMBL/GenBank/DDBJ databases">
        <authorList>
            <person name="de Groot N.N."/>
        </authorList>
    </citation>
    <scope>NUCLEOTIDE SEQUENCE [LARGE SCALE GENOMIC DNA]</scope>
    <source>
        <strain evidence="1 2">CGMCC 1.11156</strain>
    </source>
</reference>
<dbReference type="STRING" id="1005945.SAMN05216561_110107"/>
<dbReference type="InterPro" id="IPR014543">
    <property type="entry name" value="UCP028291"/>
</dbReference>
<evidence type="ECO:0008006" key="3">
    <source>
        <dbReference type="Google" id="ProtNLM"/>
    </source>
</evidence>
<proteinExistence type="predicted"/>
<protein>
    <recommendedName>
        <fullName evidence="3">DUF2218 domain-containing protein</fullName>
    </recommendedName>
</protein>
<organism evidence="1 2">
    <name type="scientific">Nocardioides psychrotolerans</name>
    <dbReference type="NCBI Taxonomy" id="1005945"/>
    <lineage>
        <taxon>Bacteria</taxon>
        <taxon>Bacillati</taxon>
        <taxon>Actinomycetota</taxon>
        <taxon>Actinomycetes</taxon>
        <taxon>Propionibacteriales</taxon>
        <taxon>Nocardioidaceae</taxon>
        <taxon>Nocardioides</taxon>
    </lineage>
</organism>
<name>A0A1I3JEP5_9ACTN</name>
<evidence type="ECO:0000313" key="1">
    <source>
        <dbReference type="EMBL" id="SFI58679.1"/>
    </source>
</evidence>
<keyword evidence="2" id="KW-1185">Reference proteome</keyword>
<dbReference type="Proteomes" id="UP000198649">
    <property type="component" value="Unassembled WGS sequence"/>
</dbReference>
<dbReference type="AlphaFoldDB" id="A0A1I3JEP5"/>
<dbReference type="Gene3D" id="3.30.310.50">
    <property type="entry name" value="Alpha-D-phosphohexomutase, C-terminal domain"/>
    <property type="match status" value="1"/>
</dbReference>
<evidence type="ECO:0000313" key="2">
    <source>
        <dbReference type="Proteomes" id="UP000198649"/>
    </source>
</evidence>
<sequence>MDDALITVTGTMRTDRPERFAKQLLSHWSHRGEVLEEDGALVQRWETGQVISLRATEDALEVEVSVVEGDDSARFAQVVKEHLERFGQRDELDLVWHV</sequence>